<gene>
    <name evidence="3" type="ORF">EOD42_02045</name>
</gene>
<dbReference type="CDD" id="cd07012">
    <property type="entry name" value="PBP2_Bug_TTT"/>
    <property type="match status" value="1"/>
</dbReference>
<name>A0A437MMR1_9PROT</name>
<comment type="caution">
    <text evidence="3">The sequence shown here is derived from an EMBL/GenBank/DDBJ whole genome shotgun (WGS) entry which is preliminary data.</text>
</comment>
<dbReference type="AlphaFoldDB" id="A0A437MMR1"/>
<reference evidence="3 4" key="1">
    <citation type="submission" date="2019-01" db="EMBL/GenBank/DDBJ databases">
        <authorList>
            <person name="Chen W.-M."/>
        </authorList>
    </citation>
    <scope>NUCLEOTIDE SEQUENCE [LARGE SCALE GENOMIC DNA]</scope>
    <source>
        <strain evidence="3 4">CCP-6</strain>
    </source>
</reference>
<keyword evidence="2" id="KW-0732">Signal</keyword>
<accession>A0A437MMR1</accession>
<protein>
    <submittedName>
        <fullName evidence="3">Tripartite tricarboxylate transporter substrate binding protein</fullName>
    </submittedName>
</protein>
<dbReference type="RefSeq" id="WP_127785429.1">
    <property type="nucleotide sequence ID" value="NZ_SACL01000001.1"/>
</dbReference>
<feature type="signal peptide" evidence="2">
    <location>
        <begin position="1"/>
        <end position="23"/>
    </location>
</feature>
<evidence type="ECO:0000256" key="2">
    <source>
        <dbReference type="SAM" id="SignalP"/>
    </source>
</evidence>
<proteinExistence type="inferred from homology"/>
<dbReference type="Gene3D" id="3.40.190.150">
    <property type="entry name" value="Bordetella uptake gene, domain 1"/>
    <property type="match status" value="1"/>
</dbReference>
<dbReference type="OrthoDB" id="9780943at2"/>
<dbReference type="PIRSF" id="PIRSF017082">
    <property type="entry name" value="YflP"/>
    <property type="match status" value="1"/>
</dbReference>
<evidence type="ECO:0000256" key="1">
    <source>
        <dbReference type="ARBA" id="ARBA00006987"/>
    </source>
</evidence>
<dbReference type="Proteomes" id="UP000282957">
    <property type="component" value="Unassembled WGS sequence"/>
</dbReference>
<dbReference type="EMBL" id="SACL01000001">
    <property type="protein sequence ID" value="RVT98916.1"/>
    <property type="molecule type" value="Genomic_DNA"/>
</dbReference>
<keyword evidence="4" id="KW-1185">Reference proteome</keyword>
<feature type="chain" id="PRO_5019412266" evidence="2">
    <location>
        <begin position="24"/>
        <end position="322"/>
    </location>
</feature>
<dbReference type="PANTHER" id="PTHR42928:SF5">
    <property type="entry name" value="BLR1237 PROTEIN"/>
    <property type="match status" value="1"/>
</dbReference>
<dbReference type="Gene3D" id="3.40.190.10">
    <property type="entry name" value="Periplasmic binding protein-like II"/>
    <property type="match status" value="1"/>
</dbReference>
<dbReference type="Pfam" id="PF03401">
    <property type="entry name" value="TctC"/>
    <property type="match status" value="1"/>
</dbReference>
<sequence>MTISRRHLLAAGAGTLLATPALAAWPERSIRIISPYNAGGVNDILARGLSVPMSGILKQSVVVENRAGAGGGIGAAVAARSAPDGYTAFLANVDTQAINQFIYRNLPYDPEKDFAPVTLVTTIPFAIVVGPSKPQIRDLPGLIAAAKADPNGLSFGSWGVGSTSHLAFERVARHVGMELLHVPFTGQAPAMQAVMASQVDVMAVPGGGAEAMARDGQTRILAVVEAERLALLPNVPTVKEFGVDLNIGLWQALYMPARTPQPVVAQFREAAHEAMQSTGFQEVLRGQAAKAEPTTPEGLTELERRERPAWSAIVRQLGVRIE</sequence>
<organism evidence="3 4">
    <name type="scientific">Rhodovarius crocodyli</name>
    <dbReference type="NCBI Taxonomy" id="1979269"/>
    <lineage>
        <taxon>Bacteria</taxon>
        <taxon>Pseudomonadati</taxon>
        <taxon>Pseudomonadota</taxon>
        <taxon>Alphaproteobacteria</taxon>
        <taxon>Acetobacterales</taxon>
        <taxon>Roseomonadaceae</taxon>
        <taxon>Rhodovarius</taxon>
    </lineage>
</organism>
<dbReference type="SUPFAM" id="SSF53850">
    <property type="entry name" value="Periplasmic binding protein-like II"/>
    <property type="match status" value="1"/>
</dbReference>
<dbReference type="PANTHER" id="PTHR42928">
    <property type="entry name" value="TRICARBOXYLATE-BINDING PROTEIN"/>
    <property type="match status" value="1"/>
</dbReference>
<dbReference type="InterPro" id="IPR042100">
    <property type="entry name" value="Bug_dom1"/>
</dbReference>
<evidence type="ECO:0000313" key="4">
    <source>
        <dbReference type="Proteomes" id="UP000282957"/>
    </source>
</evidence>
<evidence type="ECO:0000313" key="3">
    <source>
        <dbReference type="EMBL" id="RVT98916.1"/>
    </source>
</evidence>
<dbReference type="InterPro" id="IPR005064">
    <property type="entry name" value="BUG"/>
</dbReference>
<comment type="similarity">
    <text evidence="1">Belongs to the UPF0065 (bug) family.</text>
</comment>